<keyword evidence="3" id="KW-1185">Reference proteome</keyword>
<sequence>MGNDFSKLFAGRPPISARPESTSPTAPINVPFSSFRPVEPPPVDGKYLQLKLYLSLTCSNAVPNMPLTFFQIPGAV</sequence>
<dbReference type="EMBL" id="CAXLJM020000081">
    <property type="protein sequence ID" value="CAL8130038.1"/>
    <property type="molecule type" value="Genomic_DNA"/>
</dbReference>
<organism evidence="2 3">
    <name type="scientific">Orchesella dallaii</name>
    <dbReference type="NCBI Taxonomy" id="48710"/>
    <lineage>
        <taxon>Eukaryota</taxon>
        <taxon>Metazoa</taxon>
        <taxon>Ecdysozoa</taxon>
        <taxon>Arthropoda</taxon>
        <taxon>Hexapoda</taxon>
        <taxon>Collembola</taxon>
        <taxon>Entomobryomorpha</taxon>
        <taxon>Entomobryoidea</taxon>
        <taxon>Orchesellidae</taxon>
        <taxon>Orchesellinae</taxon>
        <taxon>Orchesella</taxon>
    </lineage>
</organism>
<dbReference type="Proteomes" id="UP001642540">
    <property type="component" value="Unassembled WGS sequence"/>
</dbReference>
<evidence type="ECO:0000313" key="3">
    <source>
        <dbReference type="Proteomes" id="UP001642540"/>
    </source>
</evidence>
<name>A0ABP1RLC2_9HEXA</name>
<reference evidence="2 3" key="1">
    <citation type="submission" date="2024-08" db="EMBL/GenBank/DDBJ databases">
        <authorList>
            <person name="Cucini C."/>
            <person name="Frati F."/>
        </authorList>
    </citation>
    <scope>NUCLEOTIDE SEQUENCE [LARGE SCALE GENOMIC DNA]</scope>
</reference>
<evidence type="ECO:0000256" key="1">
    <source>
        <dbReference type="SAM" id="MobiDB-lite"/>
    </source>
</evidence>
<proteinExistence type="predicted"/>
<gene>
    <name evidence="2" type="ORF">ODALV1_LOCUS23536</name>
</gene>
<accession>A0ABP1RLC2</accession>
<feature type="region of interest" description="Disordered" evidence="1">
    <location>
        <begin position="1"/>
        <end position="26"/>
    </location>
</feature>
<comment type="caution">
    <text evidence="2">The sequence shown here is derived from an EMBL/GenBank/DDBJ whole genome shotgun (WGS) entry which is preliminary data.</text>
</comment>
<protein>
    <submittedName>
        <fullName evidence="2">Uncharacterized protein</fullName>
    </submittedName>
</protein>
<evidence type="ECO:0000313" key="2">
    <source>
        <dbReference type="EMBL" id="CAL8130038.1"/>
    </source>
</evidence>